<accession>A0ABW0CG44</accession>
<protein>
    <submittedName>
        <fullName evidence="2">C1 family peptidase</fullName>
    </submittedName>
</protein>
<comment type="caution">
    <text evidence="2">The sequence shown here is derived from an EMBL/GenBank/DDBJ whole genome shotgun (WGS) entry which is preliminary data.</text>
</comment>
<evidence type="ECO:0000313" key="2">
    <source>
        <dbReference type="EMBL" id="MFC5214181.1"/>
    </source>
</evidence>
<name>A0ABW0CG44_STRCD</name>
<dbReference type="Proteomes" id="UP001596263">
    <property type="component" value="Unassembled WGS sequence"/>
</dbReference>
<dbReference type="EMBL" id="JBHSKM010000004">
    <property type="protein sequence ID" value="MFC5214181.1"/>
    <property type="molecule type" value="Genomic_DNA"/>
</dbReference>
<sequence length="159" mass="16858">MLVTDAAEALTKVGQPPIESWPFNVGLGISTEQPPATTAQPPWHTGTLSPLDLAHDGVEDALEDALAAGSAVLLVLEVTDEFMEPDDDGHVAVPDVASAMGDYHAVVCVGAATHPTHGRRLLIRNSWGEYWGLGGYSWLPLQYLVAFAPQAAVIHPISE</sequence>
<evidence type="ECO:0000313" key="3">
    <source>
        <dbReference type="Proteomes" id="UP001596263"/>
    </source>
</evidence>
<proteinExistence type="predicted"/>
<dbReference type="InterPro" id="IPR000668">
    <property type="entry name" value="Peptidase_C1A_C"/>
</dbReference>
<gene>
    <name evidence="2" type="ORF">ACFPQ9_10130</name>
</gene>
<dbReference type="SUPFAM" id="SSF54001">
    <property type="entry name" value="Cysteine proteinases"/>
    <property type="match status" value="1"/>
</dbReference>
<evidence type="ECO:0000259" key="1">
    <source>
        <dbReference type="Pfam" id="PF00112"/>
    </source>
</evidence>
<dbReference type="InterPro" id="IPR038765">
    <property type="entry name" value="Papain-like_cys_pep_sf"/>
</dbReference>
<organism evidence="2 3">
    <name type="scientific">Streptomyces coerulescens</name>
    <dbReference type="NCBI Taxonomy" id="29304"/>
    <lineage>
        <taxon>Bacteria</taxon>
        <taxon>Bacillati</taxon>
        <taxon>Actinomycetota</taxon>
        <taxon>Actinomycetes</taxon>
        <taxon>Kitasatosporales</taxon>
        <taxon>Streptomycetaceae</taxon>
        <taxon>Streptomyces</taxon>
    </lineage>
</organism>
<dbReference type="Pfam" id="PF00112">
    <property type="entry name" value="Peptidase_C1"/>
    <property type="match status" value="1"/>
</dbReference>
<dbReference type="RefSeq" id="WP_380850021.1">
    <property type="nucleotide sequence ID" value="NZ_JBHSKM010000004.1"/>
</dbReference>
<feature type="domain" description="Peptidase C1A papain C-terminal" evidence="1">
    <location>
        <begin position="58"/>
        <end position="138"/>
    </location>
</feature>
<reference evidence="3" key="1">
    <citation type="journal article" date="2019" name="Int. J. Syst. Evol. Microbiol.">
        <title>The Global Catalogue of Microorganisms (GCM) 10K type strain sequencing project: providing services to taxonomists for standard genome sequencing and annotation.</title>
        <authorList>
            <consortium name="The Broad Institute Genomics Platform"/>
            <consortium name="The Broad Institute Genome Sequencing Center for Infectious Disease"/>
            <person name="Wu L."/>
            <person name="Ma J."/>
        </authorList>
    </citation>
    <scope>NUCLEOTIDE SEQUENCE [LARGE SCALE GENOMIC DNA]</scope>
    <source>
        <strain evidence="3">KCTC 42586</strain>
    </source>
</reference>
<dbReference type="Gene3D" id="3.90.70.10">
    <property type="entry name" value="Cysteine proteinases"/>
    <property type="match status" value="1"/>
</dbReference>
<keyword evidence="3" id="KW-1185">Reference proteome</keyword>